<accession>M1PBV3</accession>
<dbReference type="InterPro" id="IPR036086">
    <property type="entry name" value="ParB/Sulfiredoxin_sf"/>
</dbReference>
<dbReference type="SUPFAM" id="SSF110849">
    <property type="entry name" value="ParB/Sulfiredoxin"/>
    <property type="match status" value="1"/>
</dbReference>
<organism evidence="1 2">
    <name type="scientific">Desulfocapsa sulfexigens (strain DSM 10523 / SB164P1)</name>
    <dbReference type="NCBI Taxonomy" id="1167006"/>
    <lineage>
        <taxon>Bacteria</taxon>
        <taxon>Pseudomonadati</taxon>
        <taxon>Thermodesulfobacteriota</taxon>
        <taxon>Desulfobulbia</taxon>
        <taxon>Desulfobulbales</taxon>
        <taxon>Desulfocapsaceae</taxon>
        <taxon>Desulfocapsa</taxon>
    </lineage>
</organism>
<sequence length="319" mass="36407">MHPSATFHPIELNKIQISDEWSLHPFLSSKPPATALVESINRVGILRPPILLRQPKERYKLVCGKSRLETLKTNPGKKSPLCLILREDNSPKNILSYIVEDQSLSGNFSAMEKAYFFSHCLKYMDSKEAAALFFTILHQKIQPHTINKCLDLIELELDIQISIHNGIIGEKTAHELLKMSPEDRQLLHGIFIDLQLGGGKQKRLLSLCKDLAYREEKTLTELLMKPEFNEILTHPEMNQPQKATVLLACMQKMLFPQSISAEELFRKKVTTMNLPATCKVTHALSFETDAVSLIMDFKTLTELEKRVPEILHLAETRRN</sequence>
<protein>
    <submittedName>
        <fullName evidence="1">ParB-like nuclease</fullName>
    </submittedName>
</protein>
<keyword evidence="2" id="KW-1185">Reference proteome</keyword>
<proteinExistence type="predicted"/>
<dbReference type="HOGENOM" id="CLU_870769_0_0_7"/>
<reference evidence="2" key="1">
    <citation type="journal article" date="2013" name="Stand. Genomic Sci.">
        <title>Complete genome sequence of Desulfocapsa sulfexigens, a marine deltaproteobacterium specialized in disproportionating inorganic sulfur compounds.</title>
        <authorList>
            <person name="Finster K.W."/>
            <person name="Kjeldsen K.U."/>
            <person name="Kube M."/>
            <person name="Reinhardt R."/>
            <person name="Mussmann M."/>
            <person name="Amann R."/>
            <person name="Schreiber L."/>
        </authorList>
    </citation>
    <scope>NUCLEOTIDE SEQUENCE [LARGE SCALE GENOMIC DNA]</scope>
    <source>
        <strain evidence="2">DSM 10523 / SB164P1</strain>
    </source>
</reference>
<dbReference type="KEGG" id="dsf:UWK_02576"/>
<dbReference type="RefSeq" id="WP_015404798.1">
    <property type="nucleotide sequence ID" value="NC_020304.1"/>
</dbReference>
<gene>
    <name evidence="1" type="ordered locus">UWK_02576</name>
</gene>
<dbReference type="EMBL" id="CP003985">
    <property type="protein sequence ID" value="AGF79112.1"/>
    <property type="molecule type" value="Genomic_DNA"/>
</dbReference>
<name>M1PBV3_DESSD</name>
<dbReference type="OrthoDB" id="5432426at2"/>
<dbReference type="eggNOG" id="COG1475">
    <property type="taxonomic scope" value="Bacteria"/>
</dbReference>
<evidence type="ECO:0000313" key="2">
    <source>
        <dbReference type="Proteomes" id="UP000011721"/>
    </source>
</evidence>
<evidence type="ECO:0000313" key="1">
    <source>
        <dbReference type="EMBL" id="AGF79112.1"/>
    </source>
</evidence>
<dbReference type="Gene3D" id="3.90.1530.10">
    <property type="entry name" value="Conserved hypothetical protein from pyrococcus furiosus pfu- 392566-001, ParB domain"/>
    <property type="match status" value="1"/>
</dbReference>
<dbReference type="AlphaFoldDB" id="M1PBV3"/>
<dbReference type="STRING" id="1167006.UWK_02576"/>
<dbReference type="Proteomes" id="UP000011721">
    <property type="component" value="Chromosome"/>
</dbReference>